<evidence type="ECO:0000256" key="2">
    <source>
        <dbReference type="ARBA" id="ARBA00006865"/>
    </source>
</evidence>
<dbReference type="EMBL" id="KB822724">
    <property type="protein sequence ID" value="ETN37396.1"/>
    <property type="molecule type" value="Genomic_DNA"/>
</dbReference>
<evidence type="ECO:0000313" key="9">
    <source>
        <dbReference type="EMBL" id="ETN37396.1"/>
    </source>
</evidence>
<evidence type="ECO:0000259" key="8">
    <source>
        <dbReference type="PROSITE" id="PS51762"/>
    </source>
</evidence>
<dbReference type="CDD" id="cd02181">
    <property type="entry name" value="GH16_fungal_Lam16A_glucanase"/>
    <property type="match status" value="1"/>
</dbReference>
<feature type="compositionally biased region" description="Basic residues" evidence="6">
    <location>
        <begin position="758"/>
        <end position="772"/>
    </location>
</feature>
<evidence type="ECO:0000313" key="10">
    <source>
        <dbReference type="Proteomes" id="UP000030752"/>
    </source>
</evidence>
<feature type="region of interest" description="Disordered" evidence="6">
    <location>
        <begin position="748"/>
        <end position="772"/>
    </location>
</feature>
<protein>
    <recommendedName>
        <fullName evidence="3">endo-1,3(4)-beta-glucanase</fullName>
        <ecNumber evidence="3">3.2.1.6</ecNumber>
    </recommendedName>
</protein>
<dbReference type="GO" id="GO:0009251">
    <property type="term" value="P:glucan catabolic process"/>
    <property type="evidence" value="ECO:0007669"/>
    <property type="project" value="TreeGrafter"/>
</dbReference>
<feature type="region of interest" description="Disordered" evidence="6">
    <location>
        <begin position="600"/>
        <end position="733"/>
    </location>
</feature>
<dbReference type="OrthoDB" id="192832at2759"/>
<dbReference type="Pfam" id="PF26113">
    <property type="entry name" value="GH16_XgeA"/>
    <property type="match status" value="1"/>
</dbReference>
<dbReference type="InterPro" id="IPR000757">
    <property type="entry name" value="Beta-glucanase-like"/>
</dbReference>
<keyword evidence="5" id="KW-0326">Glycosidase</keyword>
<keyword evidence="4" id="KW-0378">Hydrolase</keyword>
<feature type="domain" description="GH16" evidence="8">
    <location>
        <begin position="15"/>
        <end position="292"/>
    </location>
</feature>
<dbReference type="InterPro" id="IPR013320">
    <property type="entry name" value="ConA-like_dom_sf"/>
</dbReference>
<dbReference type="PANTHER" id="PTHR10963">
    <property type="entry name" value="GLYCOSYL HYDROLASE-RELATED"/>
    <property type="match status" value="1"/>
</dbReference>
<dbReference type="SUPFAM" id="SSF49899">
    <property type="entry name" value="Concanavalin A-like lectins/glucanases"/>
    <property type="match status" value="1"/>
</dbReference>
<feature type="compositionally biased region" description="Polar residues" evidence="6">
    <location>
        <begin position="392"/>
        <end position="439"/>
    </location>
</feature>
<comment type="catalytic activity">
    <reaction evidence="1">
        <text>Endohydrolysis of (1-&gt;3)- or (1-&gt;4)-linkages in beta-D-glucans when the glucose residue whose reducing group is involved in the linkage to be hydrolyzed is itself substituted at C-3.</text>
        <dbReference type="EC" id="3.2.1.6"/>
    </reaction>
</comment>
<dbReference type="GeneID" id="19975726"/>
<feature type="region of interest" description="Disordered" evidence="6">
    <location>
        <begin position="503"/>
        <end position="573"/>
    </location>
</feature>
<feature type="compositionally biased region" description="Low complexity" evidence="6">
    <location>
        <begin position="515"/>
        <end position="573"/>
    </location>
</feature>
<evidence type="ECO:0000256" key="5">
    <source>
        <dbReference type="ARBA" id="ARBA00023295"/>
    </source>
</evidence>
<dbReference type="PANTHER" id="PTHR10963:SF24">
    <property type="entry name" value="GLYCOSIDASE C21B10.07-RELATED"/>
    <property type="match status" value="1"/>
</dbReference>
<dbReference type="Gene3D" id="2.60.120.200">
    <property type="match status" value="1"/>
</dbReference>
<evidence type="ECO:0000256" key="7">
    <source>
        <dbReference type="SAM" id="SignalP"/>
    </source>
</evidence>
<dbReference type="EC" id="3.2.1.6" evidence="3"/>
<dbReference type="VEuPathDB" id="FungiDB:HMPREF1541_08387"/>
<reference evidence="9 10" key="1">
    <citation type="submission" date="2013-03" db="EMBL/GenBank/DDBJ databases">
        <title>The Genome Sequence of Phialophora europaea CBS 101466.</title>
        <authorList>
            <consortium name="The Broad Institute Genomics Platform"/>
            <person name="Cuomo C."/>
            <person name="de Hoog S."/>
            <person name="Gorbushina A."/>
            <person name="Walker B."/>
            <person name="Young S.K."/>
            <person name="Zeng Q."/>
            <person name="Gargeya S."/>
            <person name="Fitzgerald M."/>
            <person name="Haas B."/>
            <person name="Abouelleil A."/>
            <person name="Allen A.W."/>
            <person name="Alvarado L."/>
            <person name="Arachchi H.M."/>
            <person name="Berlin A.M."/>
            <person name="Chapman S.B."/>
            <person name="Gainer-Dewar J."/>
            <person name="Goldberg J."/>
            <person name="Griggs A."/>
            <person name="Gujja S."/>
            <person name="Hansen M."/>
            <person name="Howarth C."/>
            <person name="Imamovic A."/>
            <person name="Ireland A."/>
            <person name="Larimer J."/>
            <person name="McCowan C."/>
            <person name="Murphy C."/>
            <person name="Pearson M."/>
            <person name="Poon T.W."/>
            <person name="Priest M."/>
            <person name="Roberts A."/>
            <person name="Saif S."/>
            <person name="Shea T."/>
            <person name="Sisk P."/>
            <person name="Sykes S."/>
            <person name="Wortman J."/>
            <person name="Nusbaum C."/>
            <person name="Birren B."/>
        </authorList>
    </citation>
    <scope>NUCLEOTIDE SEQUENCE [LARGE SCALE GENOMIC DNA]</scope>
    <source>
        <strain evidence="9 10">CBS 101466</strain>
    </source>
</reference>
<dbReference type="STRING" id="1220924.W2RLM8"/>
<proteinExistence type="inferred from homology"/>
<feature type="compositionally biased region" description="Low complexity" evidence="6">
    <location>
        <begin position="380"/>
        <end position="391"/>
    </location>
</feature>
<dbReference type="InterPro" id="IPR050546">
    <property type="entry name" value="Glycosyl_Hydrlase_16"/>
</dbReference>
<dbReference type="AlphaFoldDB" id="W2RLM8"/>
<feature type="region of interest" description="Disordered" evidence="6">
    <location>
        <begin position="328"/>
        <end position="480"/>
    </location>
</feature>
<gene>
    <name evidence="9" type="ORF">HMPREF1541_08387</name>
</gene>
<dbReference type="PROSITE" id="PS51762">
    <property type="entry name" value="GH16_2"/>
    <property type="match status" value="1"/>
</dbReference>
<feature type="compositionally biased region" description="Low complexity" evidence="6">
    <location>
        <begin position="328"/>
        <end position="340"/>
    </location>
</feature>
<sequence length="772" mass="81219">MLPLTSVLCLGLVSLSRAGYILQDDYSPTNFFSQFDFFTADDPTHGYVNYVDQATATANGLINTNNGTVYMAADSTNFASGRGRNSVRITSRKAYNTGLIILDLEHMPGGACGEWPAFWTVGPNWPNSGEIDIIEGVNSQSSNAMALHTSSGCSISAGGGNGSGWGNVGAQNAMSGTIVTPNCDVAAQGQAANAGCSIKSSDTSTYGSGFNAAGGGIYATEWTSSTIKIWAFTRGNIPADIASGNPIPANWGTPLAVFGAPCQIGNYIKDQNIVFDITFCGDWAGNVWNTDSTCSALGNSCQAYVQSNPAAFKNSYWSINSLRVYSQQGGAGPSASGYPGWQPQPTNVPQGHGQGQGGAPPVGPGQGQAGGQQGQGGWGQQSWPQGSGRPGSDQQWGPPQSPNPGNANVKFSQYQGQSRPQSRPNGNNYAAAPNQNQKWGGQGNYYFPRPVTPRSTVEAPEEEVFERAVSRDAPSSPLNNVVEEAAPAELAEREAARGYAPYVGANGNIYQGQSRGQRPQNQAQGQGRRPQNQGQVQGQRPQKQPPKQTAPAVKPNAAVNVNNANNGNARPTVTVTTTITSGVVTSTLKRGISTTSKPAAAAAAKATTPPNANANVKAAQQIQAQPHRQAPQQQTQNQDQNKPAAAAQPQQKQQQAQQPQQPQPTPTVTVTKTLLEKQAAQPSAPPATAPGTGAGSGGRRPRRAATVDEESQSQQSQKQQEEEEEAEVMVEKRLPAQARAAVVVVVEEEEEGGGGEAKHKHMGRHQQKRRLR</sequence>
<evidence type="ECO:0000256" key="4">
    <source>
        <dbReference type="ARBA" id="ARBA00022801"/>
    </source>
</evidence>
<keyword evidence="7" id="KW-0732">Signal</keyword>
<organism evidence="9 10">
    <name type="scientific">Cyphellophora europaea (strain CBS 101466)</name>
    <name type="common">Phialophora europaea</name>
    <dbReference type="NCBI Taxonomy" id="1220924"/>
    <lineage>
        <taxon>Eukaryota</taxon>
        <taxon>Fungi</taxon>
        <taxon>Dikarya</taxon>
        <taxon>Ascomycota</taxon>
        <taxon>Pezizomycotina</taxon>
        <taxon>Eurotiomycetes</taxon>
        <taxon>Chaetothyriomycetidae</taxon>
        <taxon>Chaetothyriales</taxon>
        <taxon>Cyphellophoraceae</taxon>
        <taxon>Cyphellophora</taxon>
    </lineage>
</organism>
<feature type="signal peptide" evidence="7">
    <location>
        <begin position="1"/>
        <end position="18"/>
    </location>
</feature>
<evidence type="ECO:0000256" key="1">
    <source>
        <dbReference type="ARBA" id="ARBA00000124"/>
    </source>
</evidence>
<keyword evidence="10" id="KW-1185">Reference proteome</keyword>
<feature type="chain" id="PRO_5004823584" description="endo-1,3(4)-beta-glucanase" evidence="7">
    <location>
        <begin position="19"/>
        <end position="772"/>
    </location>
</feature>
<evidence type="ECO:0000256" key="6">
    <source>
        <dbReference type="SAM" id="MobiDB-lite"/>
    </source>
</evidence>
<dbReference type="Proteomes" id="UP000030752">
    <property type="component" value="Unassembled WGS sequence"/>
</dbReference>
<dbReference type="FunFam" id="2.60.120.200:FF:000114">
    <property type="entry name" value="Probable endo-1,3(4)-beta-glucanase NFIA_089530"/>
    <property type="match status" value="1"/>
</dbReference>
<feature type="compositionally biased region" description="Low complexity" evidence="6">
    <location>
        <begin position="600"/>
        <end position="660"/>
    </location>
</feature>
<accession>W2RLM8</accession>
<feature type="compositionally biased region" description="Gly residues" evidence="6">
    <location>
        <begin position="352"/>
        <end position="379"/>
    </location>
</feature>
<evidence type="ECO:0000256" key="3">
    <source>
        <dbReference type="ARBA" id="ARBA00012599"/>
    </source>
</evidence>
<dbReference type="eggNOG" id="ENOG502QUM3">
    <property type="taxonomic scope" value="Eukaryota"/>
</dbReference>
<dbReference type="InParanoid" id="W2RLM8"/>
<comment type="similarity">
    <text evidence="2">Belongs to the glycosyl hydrolase 16 family.</text>
</comment>
<dbReference type="HOGENOM" id="CLU_362088_0_0_1"/>
<dbReference type="RefSeq" id="XP_008720928.1">
    <property type="nucleotide sequence ID" value="XM_008722706.1"/>
</dbReference>
<dbReference type="GO" id="GO:0052861">
    <property type="term" value="F:endo-1,3(4)-beta-glucanase activity"/>
    <property type="evidence" value="ECO:0007669"/>
    <property type="project" value="UniProtKB-EC"/>
</dbReference>
<name>W2RLM8_CYPE1</name>